<evidence type="ECO:0000313" key="4">
    <source>
        <dbReference type="Proteomes" id="UP000297318"/>
    </source>
</evidence>
<keyword evidence="4" id="KW-1185">Reference proteome</keyword>
<reference evidence="3 4" key="1">
    <citation type="submission" date="2018-11" db="EMBL/GenBank/DDBJ databases">
        <title>Complete genome sequencing of the Actinobacteria Serinibacter sp. K3-2.</title>
        <authorList>
            <person name="Rakitin A.L."/>
            <person name="Beletsky A.V."/>
            <person name="Mardanov A.V."/>
            <person name="Ravin N.V."/>
            <person name="Gromova A.S."/>
            <person name="Filippova S.N."/>
            <person name="Gal'Chenko V.F."/>
        </authorList>
    </citation>
    <scope>NUCLEOTIDE SEQUENCE [LARGE SCALE GENOMIC DNA]</scope>
    <source>
        <strain evidence="3 4">K3-2</strain>
    </source>
</reference>
<keyword evidence="1" id="KW-0472">Membrane</keyword>
<feature type="signal peptide" evidence="2">
    <location>
        <begin position="1"/>
        <end position="25"/>
    </location>
</feature>
<dbReference type="EMBL" id="RHPJ01000002">
    <property type="protein sequence ID" value="TGO05797.1"/>
    <property type="molecule type" value="Genomic_DNA"/>
</dbReference>
<proteinExistence type="predicted"/>
<name>A0A4Z1E892_9MICO</name>
<feature type="chain" id="PRO_5021460794" evidence="2">
    <location>
        <begin position="26"/>
        <end position="96"/>
    </location>
</feature>
<dbReference type="RefSeq" id="WP_135849743.1">
    <property type="nucleotide sequence ID" value="NZ_RHPJ01000002.1"/>
</dbReference>
<comment type="caution">
    <text evidence="3">The sequence shown here is derived from an EMBL/GenBank/DDBJ whole genome shotgun (WGS) entry which is preliminary data.</text>
</comment>
<gene>
    <name evidence="3" type="ORF">SERN_1801</name>
</gene>
<dbReference type="AlphaFoldDB" id="A0A4Z1E892"/>
<protein>
    <submittedName>
        <fullName evidence="3">Uncharacterized protein</fullName>
    </submittedName>
</protein>
<evidence type="ECO:0000256" key="1">
    <source>
        <dbReference type="SAM" id="Phobius"/>
    </source>
</evidence>
<feature type="transmembrane region" description="Helical" evidence="1">
    <location>
        <begin position="53"/>
        <end position="75"/>
    </location>
</feature>
<keyword evidence="1" id="KW-0812">Transmembrane</keyword>
<sequence length="96" mass="9466">MTRLLRPIVTATALMLVGVAGPAAASTNAASPASVDETSVTSAVIAQPGSAVNSALVVSLAAGIVSGATGAAYLVRRSRCRTGTTVVRNDLEVVSV</sequence>
<organism evidence="3 4">
    <name type="scientific">Serinibacter arcticus</name>
    <dbReference type="NCBI Taxonomy" id="1655435"/>
    <lineage>
        <taxon>Bacteria</taxon>
        <taxon>Bacillati</taxon>
        <taxon>Actinomycetota</taxon>
        <taxon>Actinomycetes</taxon>
        <taxon>Micrococcales</taxon>
        <taxon>Beutenbergiaceae</taxon>
        <taxon>Serinibacter</taxon>
    </lineage>
</organism>
<keyword evidence="1" id="KW-1133">Transmembrane helix</keyword>
<evidence type="ECO:0000313" key="3">
    <source>
        <dbReference type="EMBL" id="TGO05797.1"/>
    </source>
</evidence>
<keyword evidence="2" id="KW-0732">Signal</keyword>
<dbReference type="Proteomes" id="UP000297318">
    <property type="component" value="Unassembled WGS sequence"/>
</dbReference>
<evidence type="ECO:0000256" key="2">
    <source>
        <dbReference type="SAM" id="SignalP"/>
    </source>
</evidence>
<accession>A0A4Z1E892</accession>